<accession>A0A0E0CU87</accession>
<proteinExistence type="predicted"/>
<dbReference type="HOGENOM" id="CLU_2853556_0_0_1"/>
<evidence type="ECO:0000313" key="3">
    <source>
        <dbReference type="Proteomes" id="UP000008021"/>
    </source>
</evidence>
<dbReference type="EnsemblPlants" id="OMERI03G01370.1">
    <property type="protein sequence ID" value="OMERI03G01370.1"/>
    <property type="gene ID" value="OMERI03G01370"/>
</dbReference>
<dbReference type="Gramene" id="OMERI03G01370.1">
    <property type="protein sequence ID" value="OMERI03G01370.1"/>
    <property type="gene ID" value="OMERI03G01370"/>
</dbReference>
<evidence type="ECO:0000256" key="1">
    <source>
        <dbReference type="SAM" id="MobiDB-lite"/>
    </source>
</evidence>
<evidence type="ECO:0008006" key="4">
    <source>
        <dbReference type="Google" id="ProtNLM"/>
    </source>
</evidence>
<sequence length="65" mass="6796">MWEGEKREMGGADDGEEEGVGRWRPRAETLTSMAAATRLGGDRAATSDGQVAAAAARGEWICGDA</sequence>
<evidence type="ECO:0000313" key="2">
    <source>
        <dbReference type="EnsemblPlants" id="OMERI03G01370.1"/>
    </source>
</evidence>
<name>A0A0E0CU87_9ORYZ</name>
<reference evidence="2" key="2">
    <citation type="submission" date="2018-05" db="EMBL/GenBank/DDBJ databases">
        <title>OmerRS3 (Oryza meridionalis Reference Sequence Version 3).</title>
        <authorList>
            <person name="Zhang J."/>
            <person name="Kudrna D."/>
            <person name="Lee S."/>
            <person name="Talag J."/>
            <person name="Welchert J."/>
            <person name="Wing R.A."/>
        </authorList>
    </citation>
    <scope>NUCLEOTIDE SEQUENCE [LARGE SCALE GENOMIC DNA]</scope>
    <source>
        <strain evidence="2">cv. OR44</strain>
    </source>
</reference>
<protein>
    <recommendedName>
        <fullName evidence="4">DUF834 domain-containing protein</fullName>
    </recommendedName>
</protein>
<feature type="region of interest" description="Disordered" evidence="1">
    <location>
        <begin position="1"/>
        <end position="28"/>
    </location>
</feature>
<feature type="compositionally biased region" description="Basic and acidic residues" evidence="1">
    <location>
        <begin position="1"/>
        <end position="10"/>
    </location>
</feature>
<dbReference type="AlphaFoldDB" id="A0A0E0CU87"/>
<organism evidence="2">
    <name type="scientific">Oryza meridionalis</name>
    <dbReference type="NCBI Taxonomy" id="40149"/>
    <lineage>
        <taxon>Eukaryota</taxon>
        <taxon>Viridiplantae</taxon>
        <taxon>Streptophyta</taxon>
        <taxon>Embryophyta</taxon>
        <taxon>Tracheophyta</taxon>
        <taxon>Spermatophyta</taxon>
        <taxon>Magnoliopsida</taxon>
        <taxon>Liliopsida</taxon>
        <taxon>Poales</taxon>
        <taxon>Poaceae</taxon>
        <taxon>BOP clade</taxon>
        <taxon>Oryzoideae</taxon>
        <taxon>Oryzeae</taxon>
        <taxon>Oryzinae</taxon>
        <taxon>Oryza</taxon>
    </lineage>
</organism>
<reference evidence="2" key="1">
    <citation type="submission" date="2015-04" db="UniProtKB">
        <authorList>
            <consortium name="EnsemblPlants"/>
        </authorList>
    </citation>
    <scope>IDENTIFICATION</scope>
</reference>
<dbReference type="Proteomes" id="UP000008021">
    <property type="component" value="Chromosome 3"/>
</dbReference>
<keyword evidence="3" id="KW-1185">Reference proteome</keyword>